<sequence length="334" mass="36666">MRLNPNGDVSTFPTRAELPIVAGTPNDSAWFWGGSDELGRLNLLTSQRVVKVAQENVKTGDVISLNLPLDVPSPPFFGRKSFHHEIKSIGKGAFDDEMAMNTQSSSQWDGYRHFACPRSGCHYNGILSDEIMGDHDESEGQTGRSRRLGIDAWAKKGIVGRGVFLDIYSWAQEEKRYDPFTAHGITASDLKACAKAQGVSFQIGDILLVRTGWIAKYSSLTHAEKIDCAKLDTMQHACAGLEASDEMKDFLHDTYFSAGACDNATFEAWPPPSMEGSLHASMLPLWGMPIGELWDFERLTDKCKELSRWTFLLTSSPANVPGGVASSPNALALF</sequence>
<dbReference type="OrthoDB" id="5396at2759"/>
<dbReference type="GO" id="GO:0019441">
    <property type="term" value="P:L-tryptophan catabolic process to kynurenine"/>
    <property type="evidence" value="ECO:0007669"/>
    <property type="project" value="InterPro"/>
</dbReference>
<dbReference type="InterPro" id="IPR007325">
    <property type="entry name" value="KFase/CYL"/>
</dbReference>
<dbReference type="AlphaFoldDB" id="A0A6A5QFC6"/>
<gene>
    <name evidence="2" type="ORF">BDU57DRAFT_336645</name>
</gene>
<dbReference type="EMBL" id="ML979139">
    <property type="protein sequence ID" value="KAF1912847.1"/>
    <property type="molecule type" value="Genomic_DNA"/>
</dbReference>
<dbReference type="GO" id="GO:0004061">
    <property type="term" value="F:arylformamidase activity"/>
    <property type="evidence" value="ECO:0007669"/>
    <property type="project" value="InterPro"/>
</dbReference>
<accession>A0A6A5QFC6</accession>
<name>A0A6A5QFC6_AMPQU</name>
<dbReference type="Gene3D" id="3.50.30.50">
    <property type="entry name" value="Putative cyclase"/>
    <property type="match status" value="1"/>
</dbReference>
<proteinExistence type="inferred from homology"/>
<dbReference type="Pfam" id="PF04199">
    <property type="entry name" value="Cyclase"/>
    <property type="match status" value="1"/>
</dbReference>
<dbReference type="PANTHER" id="PTHR34861:SF10">
    <property type="entry name" value="CYCLASE"/>
    <property type="match status" value="1"/>
</dbReference>
<organism evidence="2 3">
    <name type="scientific">Ampelomyces quisqualis</name>
    <name type="common">Powdery mildew agent</name>
    <dbReference type="NCBI Taxonomy" id="50730"/>
    <lineage>
        <taxon>Eukaryota</taxon>
        <taxon>Fungi</taxon>
        <taxon>Dikarya</taxon>
        <taxon>Ascomycota</taxon>
        <taxon>Pezizomycotina</taxon>
        <taxon>Dothideomycetes</taxon>
        <taxon>Pleosporomycetidae</taxon>
        <taxon>Pleosporales</taxon>
        <taxon>Pleosporineae</taxon>
        <taxon>Phaeosphaeriaceae</taxon>
        <taxon>Ampelomyces</taxon>
    </lineage>
</organism>
<comment type="similarity">
    <text evidence="1">Belongs to the Cyclase 1 superfamily.</text>
</comment>
<dbReference type="SUPFAM" id="SSF102198">
    <property type="entry name" value="Putative cyclase"/>
    <property type="match status" value="1"/>
</dbReference>
<dbReference type="PANTHER" id="PTHR34861">
    <property type="match status" value="1"/>
</dbReference>
<dbReference type="InterPro" id="IPR037175">
    <property type="entry name" value="KFase_sf"/>
</dbReference>
<evidence type="ECO:0008006" key="4">
    <source>
        <dbReference type="Google" id="ProtNLM"/>
    </source>
</evidence>
<evidence type="ECO:0000313" key="3">
    <source>
        <dbReference type="Proteomes" id="UP000800096"/>
    </source>
</evidence>
<protein>
    <recommendedName>
        <fullName evidence="4">Cyclase-domain-containing protein</fullName>
    </recommendedName>
</protein>
<evidence type="ECO:0000256" key="1">
    <source>
        <dbReference type="ARBA" id="ARBA00007865"/>
    </source>
</evidence>
<dbReference type="Proteomes" id="UP000800096">
    <property type="component" value="Unassembled WGS sequence"/>
</dbReference>
<reference evidence="2" key="1">
    <citation type="journal article" date="2020" name="Stud. Mycol.">
        <title>101 Dothideomycetes genomes: a test case for predicting lifestyles and emergence of pathogens.</title>
        <authorList>
            <person name="Haridas S."/>
            <person name="Albert R."/>
            <person name="Binder M."/>
            <person name="Bloem J."/>
            <person name="Labutti K."/>
            <person name="Salamov A."/>
            <person name="Andreopoulos B."/>
            <person name="Baker S."/>
            <person name="Barry K."/>
            <person name="Bills G."/>
            <person name="Bluhm B."/>
            <person name="Cannon C."/>
            <person name="Castanera R."/>
            <person name="Culley D."/>
            <person name="Daum C."/>
            <person name="Ezra D."/>
            <person name="Gonzalez J."/>
            <person name="Henrissat B."/>
            <person name="Kuo A."/>
            <person name="Liang C."/>
            <person name="Lipzen A."/>
            <person name="Lutzoni F."/>
            <person name="Magnuson J."/>
            <person name="Mondo S."/>
            <person name="Nolan M."/>
            <person name="Ohm R."/>
            <person name="Pangilinan J."/>
            <person name="Park H.-J."/>
            <person name="Ramirez L."/>
            <person name="Alfaro M."/>
            <person name="Sun H."/>
            <person name="Tritt A."/>
            <person name="Yoshinaga Y."/>
            <person name="Zwiers L.-H."/>
            <person name="Turgeon B."/>
            <person name="Goodwin S."/>
            <person name="Spatafora J."/>
            <person name="Crous P."/>
            <person name="Grigoriev I."/>
        </authorList>
    </citation>
    <scope>NUCLEOTIDE SEQUENCE</scope>
    <source>
        <strain evidence="2">HMLAC05119</strain>
    </source>
</reference>
<keyword evidence="3" id="KW-1185">Reference proteome</keyword>
<evidence type="ECO:0000313" key="2">
    <source>
        <dbReference type="EMBL" id="KAF1912847.1"/>
    </source>
</evidence>